<feature type="transmembrane region" description="Helical" evidence="1">
    <location>
        <begin position="9"/>
        <end position="29"/>
    </location>
</feature>
<protein>
    <recommendedName>
        <fullName evidence="6">DUF3048 domain-containing protein</fullName>
    </recommendedName>
</protein>
<reference evidence="4 5" key="1">
    <citation type="journal article" date="2016" name="Nat. Commun.">
        <title>Thousands of microbial genomes shed light on interconnected biogeochemical processes in an aquifer system.</title>
        <authorList>
            <person name="Anantharaman K."/>
            <person name="Brown C.T."/>
            <person name="Hug L.A."/>
            <person name="Sharon I."/>
            <person name="Castelle C.J."/>
            <person name="Probst A.J."/>
            <person name="Thomas B.C."/>
            <person name="Singh A."/>
            <person name="Wilkins M.J."/>
            <person name="Karaoz U."/>
            <person name="Brodie E.L."/>
            <person name="Williams K.H."/>
            <person name="Hubbard S.S."/>
            <person name="Banfield J.F."/>
        </authorList>
    </citation>
    <scope>NUCLEOTIDE SEQUENCE [LARGE SCALE GENOMIC DNA]</scope>
</reference>
<feature type="domain" description="DUF3048" evidence="3">
    <location>
        <begin position="214"/>
        <end position="324"/>
    </location>
</feature>
<evidence type="ECO:0000256" key="1">
    <source>
        <dbReference type="SAM" id="Phobius"/>
    </source>
</evidence>
<dbReference type="Pfam" id="PF17479">
    <property type="entry name" value="DUF3048_C"/>
    <property type="match status" value="1"/>
</dbReference>
<keyword evidence="1" id="KW-0472">Membrane</keyword>
<keyword evidence="1" id="KW-1133">Transmembrane helix</keyword>
<dbReference type="Pfam" id="PF11258">
    <property type="entry name" value="DUF3048"/>
    <property type="match status" value="1"/>
</dbReference>
<dbReference type="InterPro" id="IPR035328">
    <property type="entry name" value="DUF3048_C"/>
</dbReference>
<name>A0A1F8F161_9BACT</name>
<dbReference type="Proteomes" id="UP000178023">
    <property type="component" value="Unassembled WGS sequence"/>
</dbReference>
<feature type="domain" description="DUF3048" evidence="2">
    <location>
        <begin position="47"/>
        <end position="186"/>
    </location>
</feature>
<dbReference type="Gene3D" id="3.50.90.10">
    <property type="entry name" value="YerB-like"/>
    <property type="match status" value="1"/>
</dbReference>
<evidence type="ECO:0000259" key="2">
    <source>
        <dbReference type="Pfam" id="PF11258"/>
    </source>
</evidence>
<evidence type="ECO:0000259" key="3">
    <source>
        <dbReference type="Pfam" id="PF17479"/>
    </source>
</evidence>
<dbReference type="InterPro" id="IPR023158">
    <property type="entry name" value="YerB-like_sf"/>
</dbReference>
<dbReference type="InterPro" id="IPR021416">
    <property type="entry name" value="DUF3048_N"/>
</dbReference>
<evidence type="ECO:0008006" key="6">
    <source>
        <dbReference type="Google" id="ProtNLM"/>
    </source>
</evidence>
<dbReference type="AlphaFoldDB" id="A0A1F8F161"/>
<gene>
    <name evidence="4" type="ORF">A2750_02835</name>
</gene>
<proteinExistence type="predicted"/>
<comment type="caution">
    <text evidence="4">The sequence shown here is derived from an EMBL/GenBank/DDBJ whole genome shotgun (WGS) entry which is preliminary data.</text>
</comment>
<accession>A0A1F8F161</accession>
<evidence type="ECO:0000313" key="5">
    <source>
        <dbReference type="Proteomes" id="UP000178023"/>
    </source>
</evidence>
<evidence type="ECO:0000313" key="4">
    <source>
        <dbReference type="EMBL" id="OGN06863.1"/>
    </source>
</evidence>
<dbReference type="SUPFAM" id="SSF159774">
    <property type="entry name" value="YerB-like"/>
    <property type="match status" value="1"/>
</dbReference>
<organism evidence="4 5">
    <name type="scientific">Candidatus Yanofskybacteria bacterium RIFCSPHIGHO2_01_FULL_45_42</name>
    <dbReference type="NCBI Taxonomy" id="1802671"/>
    <lineage>
        <taxon>Bacteria</taxon>
        <taxon>Candidatus Yanofskyibacteriota</taxon>
    </lineage>
</organism>
<dbReference type="EMBL" id="MGJL01000033">
    <property type="protein sequence ID" value="OGN06863.1"/>
    <property type="molecule type" value="Genomic_DNA"/>
</dbReference>
<keyword evidence="1" id="KW-0812">Transmembrane</keyword>
<sequence>MYRLNLNKILVILGVIAVIMVAVFLTWFYKRDITISNKQEAKKSVITGLECENATRRPVAVMLAGDKEARPLSAISQADLVVEMLAAPNGITRFMAVYQCEEPKEIGSVRSARDGFTDLAGSFDAIFAHWGGERGALERLDGQVIDNIDAMKYEGATYYRKKGIRQPHNGFTSFELLWGKAKELKYRLDNKFAGYPHKEGAGAKNLANLVDNIKINYPDPFGSEWKYDTKTNDYARYRDGKKETDASGGEVRAGVVIVMKTISAPLRDQYVDVEVYGEGEAQIYQNEISISGKWKKDRTSISSKLYFYDFSGKEIEFAPGKIWIEIVAM</sequence>